<keyword evidence="1" id="KW-0812">Transmembrane</keyword>
<name>A0A6C0I8Y5_9ZZZZ</name>
<protein>
    <submittedName>
        <fullName evidence="2">Uncharacterized protein</fullName>
    </submittedName>
</protein>
<keyword evidence="1" id="KW-1133">Transmembrane helix</keyword>
<accession>A0A6C0I8Y5</accession>
<evidence type="ECO:0000313" key="2">
    <source>
        <dbReference type="EMBL" id="QHT89219.1"/>
    </source>
</evidence>
<organism evidence="2">
    <name type="scientific">viral metagenome</name>
    <dbReference type="NCBI Taxonomy" id="1070528"/>
    <lineage>
        <taxon>unclassified sequences</taxon>
        <taxon>metagenomes</taxon>
        <taxon>organismal metagenomes</taxon>
    </lineage>
</organism>
<reference evidence="2" key="1">
    <citation type="journal article" date="2020" name="Nature">
        <title>Giant virus diversity and host interactions through global metagenomics.</title>
        <authorList>
            <person name="Schulz F."/>
            <person name="Roux S."/>
            <person name="Paez-Espino D."/>
            <person name="Jungbluth S."/>
            <person name="Walsh D.A."/>
            <person name="Denef V.J."/>
            <person name="McMahon K.D."/>
            <person name="Konstantinidis K.T."/>
            <person name="Eloe-Fadrosh E.A."/>
            <person name="Kyrpides N.C."/>
            <person name="Woyke T."/>
        </authorList>
    </citation>
    <scope>NUCLEOTIDE SEQUENCE</scope>
    <source>
        <strain evidence="2">GVMAG-M-3300023184-53</strain>
    </source>
</reference>
<evidence type="ECO:0000256" key="1">
    <source>
        <dbReference type="SAM" id="Phobius"/>
    </source>
</evidence>
<sequence>MKFGSSKLEMSLLITLYLVLVFILVSMAGTYSLTKKVFGGLSGSKPWPTGMDISNPGFWLHTVVFAVLVLLPMLLNKN</sequence>
<feature type="transmembrane region" description="Helical" evidence="1">
    <location>
        <begin position="58"/>
        <end position="75"/>
    </location>
</feature>
<dbReference type="AlphaFoldDB" id="A0A6C0I8Y5"/>
<dbReference type="EMBL" id="MN740137">
    <property type="protein sequence ID" value="QHT89219.1"/>
    <property type="molecule type" value="Genomic_DNA"/>
</dbReference>
<proteinExistence type="predicted"/>
<keyword evidence="1" id="KW-0472">Membrane</keyword>